<dbReference type="EMBL" id="UGRU01000001">
    <property type="protein sequence ID" value="SUA47242.1"/>
    <property type="molecule type" value="Genomic_DNA"/>
</dbReference>
<proteinExistence type="predicted"/>
<accession>A0A378X258</accession>
<evidence type="ECO:0000313" key="2">
    <source>
        <dbReference type="Proteomes" id="UP000255082"/>
    </source>
</evidence>
<dbReference type="OrthoDB" id="4558896at2"/>
<name>A0A378X258_9NOCA</name>
<sequence length="78" mass="8370">MPELTVGTESLFAACVLPGCTTPVALVGDACEGCRTAFGDMLVITPGARRMTAEEIAERDRGVHNVYAWQAMQRGRNV</sequence>
<gene>
    <name evidence="1" type="ORF">NCTC13184_05782</name>
</gene>
<protein>
    <submittedName>
        <fullName evidence="1">Uncharacterized protein</fullName>
    </submittedName>
</protein>
<reference evidence="1 2" key="1">
    <citation type="submission" date="2018-06" db="EMBL/GenBank/DDBJ databases">
        <authorList>
            <consortium name="Pathogen Informatics"/>
            <person name="Doyle S."/>
        </authorList>
    </citation>
    <scope>NUCLEOTIDE SEQUENCE [LARGE SCALE GENOMIC DNA]</scope>
    <source>
        <strain evidence="1 2">NCTC13184</strain>
    </source>
</reference>
<dbReference type="AlphaFoldDB" id="A0A378X258"/>
<organism evidence="1 2">
    <name type="scientific">Nocardia africana</name>
    <dbReference type="NCBI Taxonomy" id="134964"/>
    <lineage>
        <taxon>Bacteria</taxon>
        <taxon>Bacillati</taxon>
        <taxon>Actinomycetota</taxon>
        <taxon>Actinomycetes</taxon>
        <taxon>Mycobacteriales</taxon>
        <taxon>Nocardiaceae</taxon>
        <taxon>Nocardia</taxon>
    </lineage>
</organism>
<dbReference type="Proteomes" id="UP000255082">
    <property type="component" value="Unassembled WGS sequence"/>
</dbReference>
<evidence type="ECO:0000313" key="1">
    <source>
        <dbReference type="EMBL" id="SUA47242.1"/>
    </source>
</evidence>